<organism evidence="6 7">
    <name type="scientific">Actinacidiphila glaucinigra</name>
    <dbReference type="NCBI Taxonomy" id="235986"/>
    <lineage>
        <taxon>Bacteria</taxon>
        <taxon>Bacillati</taxon>
        <taxon>Actinomycetota</taxon>
        <taxon>Actinomycetes</taxon>
        <taxon>Kitasatosporales</taxon>
        <taxon>Streptomycetaceae</taxon>
        <taxon>Actinacidiphila</taxon>
    </lineage>
</organism>
<dbReference type="InterPro" id="IPR036271">
    <property type="entry name" value="Tet_transcr_reg_TetR-rel_C_sf"/>
</dbReference>
<dbReference type="SUPFAM" id="SSF48498">
    <property type="entry name" value="Tetracyclin repressor-like, C-terminal domain"/>
    <property type="match status" value="1"/>
</dbReference>
<dbReference type="InterPro" id="IPR009057">
    <property type="entry name" value="Homeodomain-like_sf"/>
</dbReference>
<protein>
    <submittedName>
        <fullName evidence="6">Transcriptional regulator, TetR family</fullName>
    </submittedName>
</protein>
<feature type="DNA-binding region" description="H-T-H motif" evidence="4">
    <location>
        <begin position="41"/>
        <end position="60"/>
    </location>
</feature>
<dbReference type="Pfam" id="PF00440">
    <property type="entry name" value="TetR_N"/>
    <property type="match status" value="1"/>
</dbReference>
<dbReference type="Pfam" id="PF21597">
    <property type="entry name" value="TetR_C_43"/>
    <property type="match status" value="1"/>
</dbReference>
<dbReference type="SUPFAM" id="SSF46689">
    <property type="entry name" value="Homeodomain-like"/>
    <property type="match status" value="1"/>
</dbReference>
<dbReference type="AlphaFoldDB" id="A0A239DY21"/>
<evidence type="ECO:0000256" key="2">
    <source>
        <dbReference type="ARBA" id="ARBA00023125"/>
    </source>
</evidence>
<evidence type="ECO:0000256" key="1">
    <source>
        <dbReference type="ARBA" id="ARBA00023015"/>
    </source>
</evidence>
<dbReference type="OrthoDB" id="9795011at2"/>
<dbReference type="RefSeq" id="WP_089223756.1">
    <property type="nucleotide sequence ID" value="NZ_FZOF01000005.1"/>
</dbReference>
<name>A0A239DY21_9ACTN</name>
<evidence type="ECO:0000313" key="7">
    <source>
        <dbReference type="Proteomes" id="UP000198280"/>
    </source>
</evidence>
<dbReference type="GO" id="GO:0003700">
    <property type="term" value="F:DNA-binding transcription factor activity"/>
    <property type="evidence" value="ECO:0007669"/>
    <property type="project" value="TreeGrafter"/>
</dbReference>
<evidence type="ECO:0000313" key="6">
    <source>
        <dbReference type="EMBL" id="SNS36612.1"/>
    </source>
</evidence>
<keyword evidence="3" id="KW-0804">Transcription</keyword>
<dbReference type="InterPro" id="IPR050109">
    <property type="entry name" value="HTH-type_TetR-like_transc_reg"/>
</dbReference>
<gene>
    <name evidence="6" type="ORF">SAMN05216252_105187</name>
</gene>
<evidence type="ECO:0000256" key="4">
    <source>
        <dbReference type="PROSITE-ProRule" id="PRU00335"/>
    </source>
</evidence>
<dbReference type="PANTHER" id="PTHR30055">
    <property type="entry name" value="HTH-TYPE TRANSCRIPTIONAL REGULATOR RUTR"/>
    <property type="match status" value="1"/>
</dbReference>
<sequence>MAATESPRSAERGLRADALRNRRRIVAAARQIFEERGLDAPLDEVAERAGVGAGTLYRRFPSREELVEAAFAEELTRVGAIAEEALLCDDPWTGFSTFVERLCGAMAADRGISDLLVLRLPNSRVAAGSCERQNRAVAELVRRAQEARVLREDVVPEDVLLFLMANAGVIEVTRGAAPHAWRRLVAFLLEACRPVHAGPLPAAPTPLQTERALLGNAEAKGLRAPGREGHGPG</sequence>
<dbReference type="EMBL" id="FZOF01000005">
    <property type="protein sequence ID" value="SNS36612.1"/>
    <property type="molecule type" value="Genomic_DNA"/>
</dbReference>
<evidence type="ECO:0000259" key="5">
    <source>
        <dbReference type="PROSITE" id="PS50977"/>
    </source>
</evidence>
<dbReference type="PRINTS" id="PR00455">
    <property type="entry name" value="HTHTETR"/>
</dbReference>
<dbReference type="GO" id="GO:0000976">
    <property type="term" value="F:transcription cis-regulatory region binding"/>
    <property type="evidence" value="ECO:0007669"/>
    <property type="project" value="TreeGrafter"/>
</dbReference>
<dbReference type="Proteomes" id="UP000198280">
    <property type="component" value="Unassembled WGS sequence"/>
</dbReference>
<evidence type="ECO:0000256" key="3">
    <source>
        <dbReference type="ARBA" id="ARBA00023163"/>
    </source>
</evidence>
<feature type="domain" description="HTH tetR-type" evidence="5">
    <location>
        <begin position="19"/>
        <end position="78"/>
    </location>
</feature>
<proteinExistence type="predicted"/>
<dbReference type="InterPro" id="IPR001647">
    <property type="entry name" value="HTH_TetR"/>
</dbReference>
<keyword evidence="2 4" id="KW-0238">DNA-binding</keyword>
<accession>A0A239DY21</accession>
<dbReference type="Gene3D" id="1.10.357.10">
    <property type="entry name" value="Tetracycline Repressor, domain 2"/>
    <property type="match status" value="1"/>
</dbReference>
<dbReference type="InterPro" id="IPR049445">
    <property type="entry name" value="TetR_SbtR-like_C"/>
</dbReference>
<keyword evidence="1" id="KW-0805">Transcription regulation</keyword>
<dbReference type="PANTHER" id="PTHR30055:SF234">
    <property type="entry name" value="HTH-TYPE TRANSCRIPTIONAL REGULATOR BETI"/>
    <property type="match status" value="1"/>
</dbReference>
<reference evidence="6 7" key="1">
    <citation type="submission" date="2017-06" db="EMBL/GenBank/DDBJ databases">
        <authorList>
            <person name="Kim H.J."/>
            <person name="Triplett B.A."/>
        </authorList>
    </citation>
    <scope>NUCLEOTIDE SEQUENCE [LARGE SCALE GENOMIC DNA]</scope>
    <source>
        <strain evidence="6 7">CGMCC 4.1858</strain>
    </source>
</reference>
<dbReference type="PROSITE" id="PS50977">
    <property type="entry name" value="HTH_TETR_2"/>
    <property type="match status" value="1"/>
</dbReference>
<keyword evidence="7" id="KW-1185">Reference proteome</keyword>